<dbReference type="AlphaFoldDB" id="A0AAD4QWL9"/>
<dbReference type="Proteomes" id="UP001201812">
    <property type="component" value="Unassembled WGS sequence"/>
</dbReference>
<comment type="caution">
    <text evidence="1">The sequence shown here is derived from an EMBL/GenBank/DDBJ whole genome shotgun (WGS) entry which is preliminary data.</text>
</comment>
<protein>
    <submittedName>
        <fullName evidence="1">Uncharacterized protein</fullName>
    </submittedName>
</protein>
<dbReference type="EMBL" id="JAKKPZ010000561">
    <property type="protein sequence ID" value="KAI1693993.1"/>
    <property type="molecule type" value="Genomic_DNA"/>
</dbReference>
<keyword evidence="2" id="KW-1185">Reference proteome</keyword>
<reference evidence="1" key="1">
    <citation type="submission" date="2022-01" db="EMBL/GenBank/DDBJ databases">
        <title>Genome Sequence Resource for Two Populations of Ditylenchus destructor, the Migratory Endoparasitic Phytonematode.</title>
        <authorList>
            <person name="Zhang H."/>
            <person name="Lin R."/>
            <person name="Xie B."/>
        </authorList>
    </citation>
    <scope>NUCLEOTIDE SEQUENCE</scope>
    <source>
        <strain evidence="1">BazhouSP</strain>
    </source>
</reference>
<evidence type="ECO:0000313" key="2">
    <source>
        <dbReference type="Proteomes" id="UP001201812"/>
    </source>
</evidence>
<accession>A0AAD4QWL9</accession>
<gene>
    <name evidence="1" type="ORF">DdX_20349</name>
</gene>
<organism evidence="1 2">
    <name type="scientific">Ditylenchus destructor</name>
    <dbReference type="NCBI Taxonomy" id="166010"/>
    <lineage>
        <taxon>Eukaryota</taxon>
        <taxon>Metazoa</taxon>
        <taxon>Ecdysozoa</taxon>
        <taxon>Nematoda</taxon>
        <taxon>Chromadorea</taxon>
        <taxon>Rhabditida</taxon>
        <taxon>Tylenchina</taxon>
        <taxon>Tylenchomorpha</taxon>
        <taxon>Sphaerularioidea</taxon>
        <taxon>Anguinidae</taxon>
        <taxon>Anguininae</taxon>
        <taxon>Ditylenchus</taxon>
    </lineage>
</organism>
<name>A0AAD4QWL9_9BILA</name>
<evidence type="ECO:0000313" key="1">
    <source>
        <dbReference type="EMBL" id="KAI1693993.1"/>
    </source>
</evidence>
<proteinExistence type="predicted"/>
<sequence length="180" mass="20522">METHSASARVDLTCQGPASVRPTIDISLHLFQLLPLKNEERVFYARGLLSGIAIKHKRHTKGEMARKFFQSCEHHKEVFGLLEKREFNVEARVGFILNGDVDLDVLVALFKVNAGKITVELEYKEEGKIRSEAIKVGNVLWEKAEKKNGNVAEIAYHISNIYSQKFAFQNFHNCSQYETI</sequence>